<evidence type="ECO:0000256" key="1">
    <source>
        <dbReference type="SAM" id="MobiDB-lite"/>
    </source>
</evidence>
<reference evidence="2" key="1">
    <citation type="submission" date="2023-03" db="EMBL/GenBank/DDBJ databases">
        <title>Chromosome-level genomes of two armyworms, Mythimna separata and Mythimna loreyi, provide insights into the biosynthesis and reception of sex pheromones.</title>
        <authorList>
            <person name="Zhao H."/>
        </authorList>
    </citation>
    <scope>NUCLEOTIDE SEQUENCE</scope>
    <source>
        <strain evidence="2">BeijingLab</strain>
        <tissue evidence="2">Pupa</tissue>
    </source>
</reference>
<comment type="caution">
    <text evidence="2">The sequence shown here is derived from an EMBL/GenBank/DDBJ whole genome shotgun (WGS) entry which is preliminary data.</text>
</comment>
<keyword evidence="3" id="KW-1185">Reference proteome</keyword>
<evidence type="ECO:0000313" key="3">
    <source>
        <dbReference type="Proteomes" id="UP001231518"/>
    </source>
</evidence>
<evidence type="ECO:0000313" key="2">
    <source>
        <dbReference type="EMBL" id="KAJ8704105.1"/>
    </source>
</evidence>
<sequence length="291" mass="33451">MEVELTQNEIRDRDGSKDRRANKRAASKEREEGEWITVGSRKKPNCNSSDSLEHDELCEVMISCKEKLPKQIGLAKILKETGIQGIIKVTYKSPYKVVLRFSNYKNSREKNIREVMARNQCTYKMALKEIGGNAGYGPKANYQRQADLSTPEMTEITESVIENVQDTSYTPREGSYAEVVKTPSKTERRTVTTVRRLKKPDDKSQRSTNKNQFEWISSFNCGTQEGNKNDKKKGFELHVVISRLKEIICSDMEFEMKLTGVLKYIVGEVICWLKEYFTMDFVWKLLGGLTV</sequence>
<dbReference type="EMBL" id="JARGEI010000032">
    <property type="protein sequence ID" value="KAJ8704105.1"/>
    <property type="molecule type" value="Genomic_DNA"/>
</dbReference>
<dbReference type="Proteomes" id="UP001231518">
    <property type="component" value="Chromosome 31"/>
</dbReference>
<dbReference type="AlphaFoldDB" id="A0AAD7Y6P7"/>
<name>A0AAD7Y6P7_MYTSE</name>
<feature type="region of interest" description="Disordered" evidence="1">
    <location>
        <begin position="1"/>
        <end position="35"/>
    </location>
</feature>
<organism evidence="2 3">
    <name type="scientific">Mythimna separata</name>
    <name type="common">Oriental armyworm</name>
    <name type="synonym">Pseudaletia separata</name>
    <dbReference type="NCBI Taxonomy" id="271217"/>
    <lineage>
        <taxon>Eukaryota</taxon>
        <taxon>Metazoa</taxon>
        <taxon>Ecdysozoa</taxon>
        <taxon>Arthropoda</taxon>
        <taxon>Hexapoda</taxon>
        <taxon>Insecta</taxon>
        <taxon>Pterygota</taxon>
        <taxon>Neoptera</taxon>
        <taxon>Endopterygota</taxon>
        <taxon>Lepidoptera</taxon>
        <taxon>Glossata</taxon>
        <taxon>Ditrysia</taxon>
        <taxon>Noctuoidea</taxon>
        <taxon>Noctuidae</taxon>
        <taxon>Noctuinae</taxon>
        <taxon>Hadenini</taxon>
        <taxon>Mythimna</taxon>
    </lineage>
</organism>
<protein>
    <submittedName>
        <fullName evidence="2">Uncharacterized protein</fullName>
    </submittedName>
</protein>
<gene>
    <name evidence="2" type="ORF">PYW07_013399</name>
</gene>
<feature type="compositionally biased region" description="Basic and acidic residues" evidence="1">
    <location>
        <begin position="9"/>
        <end position="19"/>
    </location>
</feature>
<accession>A0AAD7Y6P7</accession>
<proteinExistence type="predicted"/>